<dbReference type="Pfam" id="PF05986">
    <property type="entry name" value="ADAMTS_spacer1"/>
    <property type="match status" value="1"/>
</dbReference>
<feature type="chain" id="PRO_5029843364" description="Papilin" evidence="15">
    <location>
        <begin position="23"/>
        <end position="1898"/>
    </location>
</feature>
<reference evidence="20" key="2">
    <citation type="submission" date="2021-01" db="UniProtKB">
        <authorList>
            <consortium name="EnsemblMetazoa"/>
        </authorList>
    </citation>
    <scope>IDENTIFICATION</scope>
</reference>
<evidence type="ECO:0000256" key="11">
    <source>
        <dbReference type="ARBA" id="ARBA00023319"/>
    </source>
</evidence>
<sequence length="1898" mass="209779">MAYRQVQWLSLMCVVIFTSSQALQIHRIARQAPESGWGEWGIWSACSRSCEGGVSYQERQCIPGPGLCVGPQRNYRSCQIQDCPEGAIDFRLEQCASFNDILYEGRLFKWVPYEGGPNQCELNCMPKGEHFYYRHAEKVIDGTRCGPNTIDVCVDGVCRSVGCDMMLDSNTVEDMCRDCGGDNSTCRLFENRFTRRRLPEGYNDIHIIPAGATNGRIAEIRGSHNYLALRNVHGEYYLNGDFSIDLPHSFKSAGTTMDYDRKVGAPQEKAEVITFLGPLEEPLFLVLLTQGRNHGIEYSYYVPNGVGPDEPDSYSWTYNSYSNCSKACGGGFQTRTVTCTRSGDYEPVPTYLCDPALKPRNNRTCNAEDCPPKTCKTDYCPPKWYIGDWSPCSQTCDEGSKVRQVYCQQQLENGRSEAIEEAYCLGLLGFKPEYQEACTVQQCPHWVAGEWSECSVECGDGTQARQINCMADLQEPDSSCDANDRPDEEQECNLGPCDGVEWMTTEWTQCAGLCGLGIKSRQLFCATRAGTVFDKELCEMSAMPDMTSACLLQEECGPRWMASHWSECSATCGGGVHSRMVFCADITGNSMVQVPDSDCDPMTKFEQEEMCNTDLCSDDYVWFVGPWEKCSRPCGEGSRTRILVCMKGEIPQIPSLCQDSIRPGSEEQCNPRPCTADGTEEIEETMFTTARTMSTTARTMSTTEAAIEVVTEETVTILATDIATEEMMLITEEIISFTEIIEVPMIIEVEIHDFEIPTLVNERLHSGTEGITTDLANLETDTMLSTESTQLQTKSGQLHVSPEASNTNDSLSFEVVSSFNVAVPSSHDENILNDDILDSTESSVGCEESEFRCCPDGVTAATGPFSEGCRDCDQTPYKCCPDGITPAKGEDNAGCDDIAELVGGEGESIGCDFTEFRCCPDDVNAATGPNYEGCDIDPIEDRCSLYNDPGICRAWIVKYYFDSNYGQCTQFWYGGCGGNTNLFDTYEECRNECVGGDEQLTQEDLCILPAAPGPCKGSFENYFYNDKTSRCEIFKYGGCRGNKNRFRTEADCEIACGTFHEDPCNLQAEYGDCRDSHVRWFFNADTRMCEDFEYSGCRGNQNRFMDKQACEERCNANVIGVIVPITKYEQCSVSADPGICFAFFPMWAYDVTAGKCKEFIYGGCDGNDNRFETELACQEACYVEGKTICERLRALHEASGINDRPQCKFDGSFEPVQCPPRSGDCWCVTDLGEEIEGSRITRQLHTLRLDCSVYPDSAGNSEPTIRPTTADMADLSLCQQDQRTAEGSYVPQCTESGEYEHMQCFGSNNDYCWCVNENGEELTFTRTLPGQERPSCDGILDTVCFTSYRLITEDNQASDYMPQCTPQGLFAKLQCQTERGCLCVDETTGSVLFAVDVDPNTATPRQCDGVSTRVLTTCQIHRQESLASNGETEDRYIAQCTPDGSYAQVQCYEGQARYCWCVNEAGEEITGTRRRDGQPDCTVAETAEPTEAVTERTTAAAAATPTQANTGLETTTTIITTQASIIDVNDVIIIGEEDTLEGEEEEEEVPEEGDCTDSSNCQGTSSASIGQSQSSVTATPGDMVVLTCEATGSPPPTISWQRFEQDVSEFDDRRFQVSEDGVLTILHAKVSDSGPFLCVADNGIGEPDIATFEITVSDRSRPTRRRGHRQSRIKVREGKSVNMNCRAKGNPLPTITWEFQGMELSDIENRITKGAGGLLKIADVSLADMGTYKCTARNMYGIIQMRVFTLIVEAEVAIVDPPLSQQITEGDTIQLLCGTTGSPKPNVMWNRNDAPLPNTNRFVIGQNNDLTIRDIKQTDRGKYSCTAANGISTRTANAVISVSGILGAEVDPNCQDSPQYVSCQLIVIAKLCPTYPYIKFCCRTCRDNNMLPLTTARP</sequence>
<keyword evidence="6 15" id="KW-0732">Signal</keyword>
<dbReference type="Pfam" id="PF13927">
    <property type="entry name" value="Ig_3"/>
    <property type="match status" value="1"/>
</dbReference>
<dbReference type="CDD" id="cd22604">
    <property type="entry name" value="Kunitz_BmTI-like"/>
    <property type="match status" value="1"/>
</dbReference>
<dbReference type="OrthoDB" id="5950222at2759"/>
<dbReference type="InterPro" id="IPR045371">
    <property type="entry name" value="ADAMTS_CR_3"/>
</dbReference>
<accession>A0A7M7PRD3</accession>
<feature type="disulfide bond" evidence="12">
    <location>
        <begin position="50"/>
        <end position="83"/>
    </location>
</feature>
<keyword evidence="5" id="KW-0964">Secreted</keyword>
<evidence type="ECO:0000313" key="21">
    <source>
        <dbReference type="Proteomes" id="UP000007110"/>
    </source>
</evidence>
<evidence type="ECO:0008006" key="22">
    <source>
        <dbReference type="Google" id="ProtNLM"/>
    </source>
</evidence>
<dbReference type="SUPFAM" id="SSF48726">
    <property type="entry name" value="Immunoglobulin"/>
    <property type="match status" value="3"/>
</dbReference>
<feature type="domain" description="Thyroglobulin type-1" evidence="19">
    <location>
        <begin position="1186"/>
        <end position="1251"/>
    </location>
</feature>
<feature type="domain" description="Thyroglobulin type-1" evidence="19">
    <location>
        <begin position="1341"/>
        <end position="1407"/>
    </location>
</feature>
<evidence type="ECO:0000256" key="6">
    <source>
        <dbReference type="ARBA" id="ARBA00022729"/>
    </source>
</evidence>
<evidence type="ECO:0000256" key="10">
    <source>
        <dbReference type="ARBA" id="ARBA00023180"/>
    </source>
</evidence>
<dbReference type="InterPro" id="IPR003598">
    <property type="entry name" value="Ig_sub2"/>
</dbReference>
<dbReference type="RefSeq" id="XP_030854404.1">
    <property type="nucleotide sequence ID" value="XM_030998544.1"/>
</dbReference>
<evidence type="ECO:0000256" key="4">
    <source>
        <dbReference type="ARBA" id="ARBA00022475"/>
    </source>
</evidence>
<evidence type="ECO:0000259" key="16">
    <source>
        <dbReference type="PROSITE" id="PS50279"/>
    </source>
</evidence>
<keyword evidence="9 12" id="KW-1015">Disulfide bond</keyword>
<dbReference type="InterPro" id="IPR003599">
    <property type="entry name" value="Ig_sub"/>
</dbReference>
<dbReference type="InterPro" id="IPR050439">
    <property type="entry name" value="ADAMTS_ADAMTS-like"/>
</dbReference>
<protein>
    <recommendedName>
        <fullName evidence="22">Papilin</fullName>
    </recommendedName>
</protein>
<dbReference type="PRINTS" id="PR01857">
    <property type="entry name" value="ADAMTSFAMILY"/>
</dbReference>
<evidence type="ECO:0000256" key="13">
    <source>
        <dbReference type="PROSITE-ProRule" id="PRU00500"/>
    </source>
</evidence>
<dbReference type="InterPro" id="IPR036880">
    <property type="entry name" value="Kunitz_BPTI_sf"/>
</dbReference>
<dbReference type="PROSITE" id="PS51162">
    <property type="entry name" value="THYROGLOBULIN_1_2"/>
    <property type="match status" value="4"/>
</dbReference>
<dbReference type="Pfam" id="PF19236">
    <property type="entry name" value="ADAMTS_CR_3"/>
    <property type="match status" value="1"/>
</dbReference>
<dbReference type="InParanoid" id="A0A7M7PRD3"/>
<keyword evidence="21" id="KW-1185">Reference proteome</keyword>
<dbReference type="SUPFAM" id="SSF82895">
    <property type="entry name" value="TSP-1 type 1 repeat"/>
    <property type="match status" value="7"/>
</dbReference>
<feature type="domain" description="Ig-like" evidence="17">
    <location>
        <begin position="1754"/>
        <end position="1841"/>
    </location>
</feature>
<feature type="domain" description="BPTI/Kunitz inhibitor" evidence="16">
    <location>
        <begin position="1006"/>
        <end position="1056"/>
    </location>
</feature>
<dbReference type="Pfam" id="PF19030">
    <property type="entry name" value="TSP1_ADAMTS"/>
    <property type="match status" value="6"/>
</dbReference>
<dbReference type="PANTHER" id="PTHR13723">
    <property type="entry name" value="ADAMTS A DISINTEGRIN AND METALLOPROTEASE WITH THROMBOSPONDIN MOTIFS PROTEASE"/>
    <property type="match status" value="1"/>
</dbReference>
<dbReference type="InterPro" id="IPR036179">
    <property type="entry name" value="Ig-like_dom_sf"/>
</dbReference>
<dbReference type="CDD" id="cd00109">
    <property type="entry name" value="Kunitz-type"/>
    <property type="match status" value="2"/>
</dbReference>
<dbReference type="InterPro" id="IPR010909">
    <property type="entry name" value="PLAC"/>
</dbReference>
<evidence type="ECO:0000313" key="20">
    <source>
        <dbReference type="EnsemblMetazoa" id="XP_030854404"/>
    </source>
</evidence>
<keyword evidence="10" id="KW-0325">Glycoprotein</keyword>
<evidence type="ECO:0000256" key="8">
    <source>
        <dbReference type="ARBA" id="ARBA00023136"/>
    </source>
</evidence>
<dbReference type="InterPro" id="IPR010294">
    <property type="entry name" value="ADAMTS_spacer1"/>
</dbReference>
<feature type="disulfide bond" evidence="13">
    <location>
        <begin position="1461"/>
        <end position="1481"/>
    </location>
</feature>
<dbReference type="InterPro" id="IPR013273">
    <property type="entry name" value="ADAMTS/ADAMTS-like"/>
</dbReference>
<dbReference type="PANTHER" id="PTHR13723:SF281">
    <property type="entry name" value="PAPILIN"/>
    <property type="match status" value="1"/>
</dbReference>
<evidence type="ECO:0000256" key="1">
    <source>
        <dbReference type="ARBA" id="ARBA00004236"/>
    </source>
</evidence>
<dbReference type="PRINTS" id="PR00759">
    <property type="entry name" value="BASICPTASE"/>
</dbReference>
<feature type="signal peptide" evidence="15">
    <location>
        <begin position="1"/>
        <end position="22"/>
    </location>
</feature>
<dbReference type="GO" id="GO:0030198">
    <property type="term" value="P:extracellular matrix organization"/>
    <property type="evidence" value="ECO:0007669"/>
    <property type="project" value="InterPro"/>
</dbReference>
<feature type="domain" description="Ig-like" evidence="17">
    <location>
        <begin position="1647"/>
        <end position="1749"/>
    </location>
</feature>
<dbReference type="PROSITE" id="PS50835">
    <property type="entry name" value="IG_LIKE"/>
    <property type="match status" value="3"/>
</dbReference>
<evidence type="ECO:0000259" key="19">
    <source>
        <dbReference type="PROSITE" id="PS51162"/>
    </source>
</evidence>
<dbReference type="InterPro" id="IPR000884">
    <property type="entry name" value="TSP1_rpt"/>
</dbReference>
<feature type="domain" description="BPTI/Kunitz inhibitor" evidence="16">
    <location>
        <begin position="1131"/>
        <end position="1181"/>
    </location>
</feature>
<evidence type="ECO:0000256" key="3">
    <source>
        <dbReference type="ARBA" id="ARBA00022473"/>
    </source>
</evidence>
<feature type="domain" description="Thyroglobulin type-1" evidence="19">
    <location>
        <begin position="1415"/>
        <end position="1481"/>
    </location>
</feature>
<dbReference type="FunFam" id="2.60.120.830:FF:000001">
    <property type="entry name" value="A disintegrin and metalloproteinase with thrombospondin motifs 1"/>
    <property type="match status" value="1"/>
</dbReference>
<dbReference type="Pfam" id="PF00090">
    <property type="entry name" value="TSP_1"/>
    <property type="match status" value="1"/>
</dbReference>
<dbReference type="Gene3D" id="2.60.120.830">
    <property type="match status" value="1"/>
</dbReference>
<dbReference type="CDD" id="cd00191">
    <property type="entry name" value="TY"/>
    <property type="match status" value="3"/>
</dbReference>
<dbReference type="Pfam" id="PF00086">
    <property type="entry name" value="Thyroglobulin_1"/>
    <property type="match status" value="4"/>
</dbReference>
<feature type="disulfide bond" evidence="12">
    <location>
        <begin position="61"/>
        <end position="68"/>
    </location>
</feature>
<feature type="disulfide bond" evidence="13">
    <location>
        <begin position="1218"/>
        <end position="1225"/>
    </location>
</feature>
<dbReference type="Gene3D" id="4.10.410.10">
    <property type="entry name" value="Pancreatic trypsin inhibitor Kunitz domain"/>
    <property type="match status" value="4"/>
</dbReference>
<keyword evidence="4" id="KW-1003">Cell membrane</keyword>
<dbReference type="SMART" id="SM00131">
    <property type="entry name" value="KU"/>
    <property type="match status" value="4"/>
</dbReference>
<dbReference type="PROSITE" id="PS00484">
    <property type="entry name" value="THYROGLOBULIN_1_1"/>
    <property type="match status" value="2"/>
</dbReference>
<reference evidence="21" key="1">
    <citation type="submission" date="2015-02" db="EMBL/GenBank/DDBJ databases">
        <title>Genome sequencing for Strongylocentrotus purpuratus.</title>
        <authorList>
            <person name="Murali S."/>
            <person name="Liu Y."/>
            <person name="Vee V."/>
            <person name="English A."/>
            <person name="Wang M."/>
            <person name="Skinner E."/>
            <person name="Han Y."/>
            <person name="Muzny D.M."/>
            <person name="Worley K.C."/>
            <person name="Gibbs R.A."/>
        </authorList>
    </citation>
    <scope>NUCLEOTIDE SEQUENCE</scope>
</reference>
<dbReference type="PROSITE" id="PS50092">
    <property type="entry name" value="TSP1"/>
    <property type="match status" value="6"/>
</dbReference>
<feature type="compositionally biased region" description="Acidic residues" evidence="14">
    <location>
        <begin position="1539"/>
        <end position="1555"/>
    </location>
</feature>
<comment type="caution">
    <text evidence="13">Lacks conserved residue(s) required for the propagation of feature annotation.</text>
</comment>
<dbReference type="InterPro" id="IPR013098">
    <property type="entry name" value="Ig_I-set"/>
</dbReference>
<feature type="domain" description="BPTI/Kunitz inhibitor" evidence="16">
    <location>
        <begin position="943"/>
        <end position="993"/>
    </location>
</feature>
<dbReference type="InterPro" id="IPR007110">
    <property type="entry name" value="Ig-like_dom"/>
</dbReference>
<dbReference type="SUPFAM" id="SSF57610">
    <property type="entry name" value="Thyroglobulin type-1 domain"/>
    <property type="match status" value="4"/>
</dbReference>
<dbReference type="FunFam" id="2.20.100.10:FF:000005">
    <property type="entry name" value="ADAM metallopeptidase with thrombospondin type 1 motif 9"/>
    <property type="match status" value="2"/>
</dbReference>
<evidence type="ECO:0000256" key="2">
    <source>
        <dbReference type="ARBA" id="ARBA00004613"/>
    </source>
</evidence>
<dbReference type="SMART" id="SM00408">
    <property type="entry name" value="IGc2"/>
    <property type="match status" value="3"/>
</dbReference>
<evidence type="ECO:0000259" key="18">
    <source>
        <dbReference type="PROSITE" id="PS50900"/>
    </source>
</evidence>
<feature type="domain" description="PLAC" evidence="18">
    <location>
        <begin position="1850"/>
        <end position="1889"/>
    </location>
</feature>
<keyword evidence="11" id="KW-0393">Immunoglobulin domain</keyword>
<dbReference type="GO" id="GO:0005615">
    <property type="term" value="C:extracellular space"/>
    <property type="evidence" value="ECO:0000318"/>
    <property type="project" value="GO_Central"/>
</dbReference>
<feature type="disulfide bond" evidence="12">
    <location>
        <begin position="46"/>
        <end position="78"/>
    </location>
</feature>
<evidence type="ECO:0000256" key="15">
    <source>
        <dbReference type="SAM" id="SignalP"/>
    </source>
</evidence>
<dbReference type="PROSITE" id="PS50279">
    <property type="entry name" value="BPTI_KUNITZ_2"/>
    <property type="match status" value="4"/>
</dbReference>
<keyword evidence="7" id="KW-0677">Repeat</keyword>
<dbReference type="SMART" id="SM00209">
    <property type="entry name" value="TSP1"/>
    <property type="match status" value="7"/>
</dbReference>
<dbReference type="KEGG" id="spu:584177"/>
<dbReference type="Gene3D" id="4.10.800.10">
    <property type="entry name" value="Thyroglobulin type-1"/>
    <property type="match status" value="4"/>
</dbReference>
<dbReference type="OMA" id="ERRTCNG"/>
<keyword evidence="3" id="KW-0217">Developmental protein</keyword>
<dbReference type="Pfam" id="PF00014">
    <property type="entry name" value="Kunitz_BPTI"/>
    <property type="match status" value="4"/>
</dbReference>
<dbReference type="FunFam" id="4.10.410.10:FF:000020">
    <property type="entry name" value="Collagen, type VI, alpha 3"/>
    <property type="match status" value="1"/>
</dbReference>
<evidence type="ECO:0000259" key="17">
    <source>
        <dbReference type="PROSITE" id="PS50835"/>
    </source>
</evidence>
<dbReference type="InterPro" id="IPR036383">
    <property type="entry name" value="TSP1_rpt_sf"/>
</dbReference>
<dbReference type="Gene3D" id="2.20.100.10">
    <property type="entry name" value="Thrombospondin type-1 (TSP1) repeat"/>
    <property type="match status" value="6"/>
</dbReference>
<feature type="domain" description="Ig-like" evidence="17">
    <location>
        <begin position="1567"/>
        <end position="1643"/>
    </location>
</feature>
<organism evidence="20 21">
    <name type="scientific">Strongylocentrotus purpuratus</name>
    <name type="common">Purple sea urchin</name>
    <dbReference type="NCBI Taxonomy" id="7668"/>
    <lineage>
        <taxon>Eukaryota</taxon>
        <taxon>Metazoa</taxon>
        <taxon>Echinodermata</taxon>
        <taxon>Eleutherozoa</taxon>
        <taxon>Echinozoa</taxon>
        <taxon>Echinoidea</taxon>
        <taxon>Euechinoidea</taxon>
        <taxon>Echinacea</taxon>
        <taxon>Camarodonta</taxon>
        <taxon>Echinidea</taxon>
        <taxon>Strongylocentrotidae</taxon>
        <taxon>Strongylocentrotus</taxon>
    </lineage>
</organism>
<dbReference type="Proteomes" id="UP000007110">
    <property type="component" value="Unassembled WGS sequence"/>
</dbReference>
<name>A0A7M7PRD3_STRPU</name>
<evidence type="ECO:0000256" key="7">
    <source>
        <dbReference type="ARBA" id="ARBA00022737"/>
    </source>
</evidence>
<dbReference type="InterPro" id="IPR036857">
    <property type="entry name" value="Thyroglobulin_1_sf"/>
</dbReference>
<evidence type="ECO:0000256" key="12">
    <source>
        <dbReference type="PIRSR" id="PIRSR613273-3"/>
    </source>
</evidence>
<dbReference type="Pfam" id="PF07679">
    <property type="entry name" value="I-set"/>
    <property type="match status" value="2"/>
</dbReference>
<dbReference type="SMART" id="SM00409">
    <property type="entry name" value="IG"/>
    <property type="match status" value="3"/>
</dbReference>
<dbReference type="SUPFAM" id="SSF57362">
    <property type="entry name" value="BPTI-like"/>
    <property type="match status" value="4"/>
</dbReference>
<dbReference type="CDD" id="cd22639">
    <property type="entry name" value="Kunitz_papilin_lacunin-like"/>
    <property type="match status" value="1"/>
</dbReference>
<dbReference type="PROSITE" id="PS00280">
    <property type="entry name" value="BPTI_KUNITZ_1"/>
    <property type="match status" value="2"/>
</dbReference>
<feature type="compositionally biased region" description="Low complexity" evidence="14">
    <location>
        <begin position="1562"/>
        <end position="1575"/>
    </location>
</feature>
<proteinExistence type="predicted"/>
<dbReference type="InterPro" id="IPR020901">
    <property type="entry name" value="Prtase_inh_Kunz-CS"/>
</dbReference>
<feature type="domain" description="Thyroglobulin type-1" evidence="19">
    <location>
        <begin position="1275"/>
        <end position="1336"/>
    </location>
</feature>
<dbReference type="PROSITE" id="PS50900">
    <property type="entry name" value="PLAC"/>
    <property type="match status" value="1"/>
</dbReference>
<feature type="region of interest" description="Disordered" evidence="14">
    <location>
        <begin position="1539"/>
        <end position="1577"/>
    </location>
</feature>
<dbReference type="InterPro" id="IPR000716">
    <property type="entry name" value="Thyroglobulin_1"/>
</dbReference>
<dbReference type="InterPro" id="IPR013783">
    <property type="entry name" value="Ig-like_fold"/>
</dbReference>
<dbReference type="GO" id="GO:0004867">
    <property type="term" value="F:serine-type endopeptidase inhibitor activity"/>
    <property type="evidence" value="ECO:0000318"/>
    <property type="project" value="GO_Central"/>
</dbReference>
<keyword evidence="8" id="KW-0472">Membrane</keyword>
<dbReference type="EnsemblMetazoa" id="XM_030998544">
    <property type="protein sequence ID" value="XP_030854404"/>
    <property type="gene ID" value="LOC584177"/>
</dbReference>
<feature type="domain" description="BPTI/Kunitz inhibitor" evidence="16">
    <location>
        <begin position="1064"/>
        <end position="1114"/>
    </location>
</feature>
<dbReference type="FunFam" id="2.60.40.10:FF:000005">
    <property type="entry name" value="Neuronal cell adhesion molecule"/>
    <property type="match status" value="1"/>
</dbReference>
<dbReference type="GeneID" id="584177"/>
<dbReference type="SMART" id="SM00211">
    <property type="entry name" value="TY"/>
    <property type="match status" value="4"/>
</dbReference>
<evidence type="ECO:0000256" key="9">
    <source>
        <dbReference type="ARBA" id="ARBA00023157"/>
    </source>
</evidence>
<dbReference type="GO" id="GO:0005886">
    <property type="term" value="C:plasma membrane"/>
    <property type="evidence" value="ECO:0007669"/>
    <property type="project" value="UniProtKB-SubCell"/>
</dbReference>
<comment type="subcellular location">
    <subcellularLocation>
        <location evidence="1">Cell membrane</location>
    </subcellularLocation>
    <subcellularLocation>
        <location evidence="2">Secreted</location>
    </subcellularLocation>
</comment>
<evidence type="ECO:0000256" key="14">
    <source>
        <dbReference type="SAM" id="MobiDB-lite"/>
    </source>
</evidence>
<evidence type="ECO:0000256" key="5">
    <source>
        <dbReference type="ARBA" id="ARBA00022525"/>
    </source>
</evidence>
<dbReference type="InterPro" id="IPR002223">
    <property type="entry name" value="Kunitz_BPTI"/>
</dbReference>
<dbReference type="FunFam" id="2.60.40.10:FF:000032">
    <property type="entry name" value="palladin isoform X1"/>
    <property type="match status" value="1"/>
</dbReference>
<dbReference type="FunCoup" id="A0A7M7PRD3">
    <property type="interactions" value="335"/>
</dbReference>
<dbReference type="FunFam" id="4.10.410.10:FF:000005">
    <property type="entry name" value="Pancreatic trypsin inhibitor"/>
    <property type="match status" value="1"/>
</dbReference>
<dbReference type="Gene3D" id="2.60.40.10">
    <property type="entry name" value="Immunoglobulins"/>
    <property type="match status" value="3"/>
</dbReference>